<dbReference type="SUPFAM" id="SSF56059">
    <property type="entry name" value="Glutathione synthetase ATP-binding domain-like"/>
    <property type="match status" value="1"/>
</dbReference>
<evidence type="ECO:0000256" key="1">
    <source>
        <dbReference type="PROSITE-ProRule" id="PRU00409"/>
    </source>
</evidence>
<dbReference type="PROSITE" id="PS50975">
    <property type="entry name" value="ATP_GRASP"/>
    <property type="match status" value="1"/>
</dbReference>
<dbReference type="GO" id="GO:0016874">
    <property type="term" value="F:ligase activity"/>
    <property type="evidence" value="ECO:0007669"/>
    <property type="project" value="UniProtKB-KW"/>
</dbReference>
<protein>
    <submittedName>
        <fullName evidence="3">Acetate--CoA ligase family protein</fullName>
    </submittedName>
</protein>
<dbReference type="SMART" id="SM00881">
    <property type="entry name" value="CoA_binding"/>
    <property type="match status" value="1"/>
</dbReference>
<evidence type="ECO:0000259" key="2">
    <source>
        <dbReference type="PROSITE" id="PS50975"/>
    </source>
</evidence>
<evidence type="ECO:0000313" key="4">
    <source>
        <dbReference type="Proteomes" id="UP001501706"/>
    </source>
</evidence>
<sequence>MTASATTTAGISFADLDRLMKPRSIMIVGASSTPGSLGHTTVENVLEHSDFQGDVHLVNPRGGELKGHVLHPDIDSVPAGPIDVALLLVPAEAVLDALRRCAARGVGTAVVFTGGFGEVGDDGKAAERAMRDLARDTGMRIYGPNCAGLTSLAPRLGLTFSTEFRNDGHGGPLALVTQGGGLGRSLMQGSDRGVRFGRWFSTGNEVDLDSADFIAWLARQDDVRAICVVMEGIKDGVRFLAAIQAAHRAGKPVAVLKVGRSSFGAQAAQSHTASLAGEDAVNEAVFAQYGVIRVDDLDEMLDVASLLARAGGRPFRRICVYSSSGGAGVLAADMISAAGLEMAELSAATIQEMARHAPSYAALANPVDLTTKALTDTALARRCLVPLFADPGIDAVIYPITSNYAATTETSVRNLMDIAREAPIPFVPVWMSSRRGPAHDLLIEQGFAPLYSLRNATRAMARCDAYVRAPRERLAGLPLAAPATPAAAGPWNEAQAKALFARHGIRVPREATAATAREAAQAATRIGFPVALKLVADGVQHKSDVGGVVLGVRDEAAAERAFASIMDAAARHGVAASAIRGVIVAEMVRGGIETLVGVHRDAVFGPMLSFGAGGVAVEIVADVARCRLPADRPAIEAMVDQTRVARLLPAHRGRPAYDRNALVDAIERTAALFLSLGDGVEALEINPLLVLEQGQGAVALDGVIH</sequence>
<dbReference type="Pfam" id="PF13380">
    <property type="entry name" value="CoA_binding_2"/>
    <property type="match status" value="1"/>
</dbReference>
<dbReference type="InterPro" id="IPR036291">
    <property type="entry name" value="NAD(P)-bd_dom_sf"/>
</dbReference>
<gene>
    <name evidence="3" type="ORF">GCM10009097_30180</name>
</gene>
<dbReference type="SUPFAM" id="SSF52210">
    <property type="entry name" value="Succinyl-CoA synthetase domains"/>
    <property type="match status" value="2"/>
</dbReference>
<reference evidence="4" key="1">
    <citation type="journal article" date="2019" name="Int. J. Syst. Evol. Microbiol.">
        <title>The Global Catalogue of Microorganisms (GCM) 10K type strain sequencing project: providing services to taxonomists for standard genome sequencing and annotation.</title>
        <authorList>
            <consortium name="The Broad Institute Genomics Platform"/>
            <consortium name="The Broad Institute Genome Sequencing Center for Infectious Disease"/>
            <person name="Wu L."/>
            <person name="Ma J."/>
        </authorList>
    </citation>
    <scope>NUCLEOTIDE SEQUENCE [LARGE SCALE GENOMIC DNA]</scope>
    <source>
        <strain evidence="4">JCM 14330</strain>
    </source>
</reference>
<dbReference type="InterPro" id="IPR011761">
    <property type="entry name" value="ATP-grasp"/>
</dbReference>
<dbReference type="InterPro" id="IPR003781">
    <property type="entry name" value="CoA-bd"/>
</dbReference>
<dbReference type="PANTHER" id="PTHR42793">
    <property type="entry name" value="COA BINDING DOMAIN CONTAINING PROTEIN"/>
    <property type="match status" value="1"/>
</dbReference>
<dbReference type="Gene3D" id="3.30.1490.20">
    <property type="entry name" value="ATP-grasp fold, A domain"/>
    <property type="match status" value="1"/>
</dbReference>
<name>A0ABP3M154_9BURK</name>
<keyword evidence="4" id="KW-1185">Reference proteome</keyword>
<dbReference type="RefSeq" id="WP_279819579.1">
    <property type="nucleotide sequence ID" value="NZ_BAAAEN010000011.1"/>
</dbReference>
<feature type="domain" description="ATP-grasp" evidence="2">
    <location>
        <begin position="497"/>
        <end position="533"/>
    </location>
</feature>
<keyword evidence="1" id="KW-0547">Nucleotide-binding</keyword>
<dbReference type="PANTHER" id="PTHR42793:SF4">
    <property type="entry name" value="BLL6376 PROTEIN"/>
    <property type="match status" value="1"/>
</dbReference>
<dbReference type="Pfam" id="PF13549">
    <property type="entry name" value="ATP-grasp_5"/>
    <property type="match status" value="1"/>
</dbReference>
<dbReference type="SUPFAM" id="SSF51735">
    <property type="entry name" value="NAD(P)-binding Rossmann-fold domains"/>
    <property type="match status" value="1"/>
</dbReference>
<dbReference type="Proteomes" id="UP001501706">
    <property type="component" value="Unassembled WGS sequence"/>
</dbReference>
<accession>A0ABP3M154</accession>
<dbReference type="Pfam" id="PF13607">
    <property type="entry name" value="Succ_CoA_lig"/>
    <property type="match status" value="1"/>
</dbReference>
<evidence type="ECO:0000313" key="3">
    <source>
        <dbReference type="EMBL" id="GAA0510900.1"/>
    </source>
</evidence>
<dbReference type="InterPro" id="IPR016102">
    <property type="entry name" value="Succinyl-CoA_synth-like"/>
</dbReference>
<comment type="caution">
    <text evidence="3">The sequence shown here is derived from an EMBL/GenBank/DDBJ whole genome shotgun (WGS) entry which is preliminary data.</text>
</comment>
<dbReference type="Gene3D" id="3.40.50.720">
    <property type="entry name" value="NAD(P)-binding Rossmann-like Domain"/>
    <property type="match status" value="1"/>
</dbReference>
<proteinExistence type="predicted"/>
<keyword evidence="1" id="KW-0067">ATP-binding</keyword>
<dbReference type="InterPro" id="IPR032875">
    <property type="entry name" value="Succ_CoA_lig_flav_dom"/>
</dbReference>
<keyword evidence="3" id="KW-0436">Ligase</keyword>
<organism evidence="3 4">
    <name type="scientific">Pigmentiphaga daeguensis</name>
    <dbReference type="NCBI Taxonomy" id="414049"/>
    <lineage>
        <taxon>Bacteria</taxon>
        <taxon>Pseudomonadati</taxon>
        <taxon>Pseudomonadota</taxon>
        <taxon>Betaproteobacteria</taxon>
        <taxon>Burkholderiales</taxon>
        <taxon>Alcaligenaceae</taxon>
        <taxon>Pigmentiphaga</taxon>
    </lineage>
</organism>
<dbReference type="Gene3D" id="3.40.50.261">
    <property type="entry name" value="Succinyl-CoA synthetase domains"/>
    <property type="match status" value="2"/>
</dbReference>
<dbReference type="InterPro" id="IPR013815">
    <property type="entry name" value="ATP_grasp_subdomain_1"/>
</dbReference>
<dbReference type="EMBL" id="BAAAEN010000011">
    <property type="protein sequence ID" value="GAA0510900.1"/>
    <property type="molecule type" value="Genomic_DNA"/>
</dbReference>
<dbReference type="Gene3D" id="3.30.470.20">
    <property type="entry name" value="ATP-grasp fold, B domain"/>
    <property type="match status" value="1"/>
</dbReference>